<dbReference type="Proteomes" id="UP000521313">
    <property type="component" value="Unassembled WGS sequence"/>
</dbReference>
<dbReference type="EMBL" id="JACJLU010000015">
    <property type="protein sequence ID" value="MBM6832191.1"/>
    <property type="molecule type" value="Genomic_DNA"/>
</dbReference>
<dbReference type="Pfam" id="PF13419">
    <property type="entry name" value="HAD_2"/>
    <property type="match status" value="1"/>
</dbReference>
<organism evidence="1 3">
    <name type="scientific">Faecalicoccus acidiformans</name>
    <dbReference type="NCBI Taxonomy" id="915173"/>
    <lineage>
        <taxon>Bacteria</taxon>
        <taxon>Bacillati</taxon>
        <taxon>Bacillota</taxon>
        <taxon>Erysipelotrichia</taxon>
        <taxon>Erysipelotrichales</taxon>
        <taxon>Erysipelotrichaceae</taxon>
        <taxon>Faecalicoccus</taxon>
    </lineage>
</organism>
<dbReference type="RefSeq" id="WP_183374271.1">
    <property type="nucleotide sequence ID" value="NZ_CAWVLV010000047.1"/>
</dbReference>
<reference evidence="2" key="2">
    <citation type="submission" date="2020-08" db="EMBL/GenBank/DDBJ databases">
        <authorList>
            <person name="Cejkova D."/>
            <person name="Kubasova T."/>
            <person name="Jahodarova E."/>
            <person name="Rychlik I."/>
        </authorList>
    </citation>
    <scope>NUCLEOTIDE SEQUENCE</scope>
    <source>
        <strain evidence="2">An423</strain>
    </source>
</reference>
<dbReference type="InterPro" id="IPR041492">
    <property type="entry name" value="HAD_2"/>
</dbReference>
<dbReference type="PANTHER" id="PTHR18901">
    <property type="entry name" value="2-DEOXYGLUCOSE-6-PHOSPHATE PHOSPHATASE 2"/>
    <property type="match status" value="1"/>
</dbReference>
<dbReference type="InterPro" id="IPR023198">
    <property type="entry name" value="PGP-like_dom2"/>
</dbReference>
<proteinExistence type="predicted"/>
<sequence length="220" mass="25333">MIKAVIFDMDGLMFNTEVMFKKQFREALDFNHIDAPDSVIEEMIGCDSRRIQIFEEEYPGITEVMAYCQKHRVEYFFDFFKEPGSANMPGLQELIEYLDQKKIPYGIASSSYPEDIRRFVEYAGFKISYKTLTSSKEGMPSKPAPDIFLEAARRLQERPEDCLVLEDSKNGIIAASSAGMRSIFVPDQIVPDEEMKKYIQTTCKSLKDVIPYLENQAHMV</sequence>
<reference evidence="1 3" key="1">
    <citation type="submission" date="2020-08" db="EMBL/GenBank/DDBJ databases">
        <title>Genomic Encyclopedia of Type Strains, Phase IV (KMG-IV): sequencing the most valuable type-strain genomes for metagenomic binning, comparative biology and taxonomic classification.</title>
        <authorList>
            <person name="Goeker M."/>
        </authorList>
    </citation>
    <scope>NUCLEOTIDE SEQUENCE [LARGE SCALE GENOMIC DNA]</scope>
    <source>
        <strain evidence="1 3">DSM 26963</strain>
    </source>
</reference>
<dbReference type="NCBIfam" id="TIGR01549">
    <property type="entry name" value="HAD-SF-IA-v1"/>
    <property type="match status" value="1"/>
</dbReference>
<evidence type="ECO:0000313" key="2">
    <source>
        <dbReference type="EMBL" id="MBM6832191.1"/>
    </source>
</evidence>
<evidence type="ECO:0000313" key="4">
    <source>
        <dbReference type="Proteomes" id="UP000775500"/>
    </source>
</evidence>
<reference evidence="2 4" key="3">
    <citation type="journal article" date="2021" name="Sci. Rep.">
        <title>The distribution of antibiotic resistance genes in chicken gut microbiota commensals.</title>
        <authorList>
            <person name="Juricova H."/>
            <person name="Matiasovicova J."/>
            <person name="Kubasova T."/>
            <person name="Cejkova D."/>
            <person name="Rychlik I."/>
        </authorList>
    </citation>
    <scope>NUCLEOTIDE SEQUENCE [LARGE SCALE GENOMIC DNA]</scope>
    <source>
        <strain evidence="2 4">An423</strain>
    </source>
</reference>
<keyword evidence="1" id="KW-0378">Hydrolase</keyword>
<dbReference type="AlphaFoldDB" id="A0A7W8FWL7"/>
<dbReference type="CDD" id="cd07505">
    <property type="entry name" value="HAD_BPGM-like"/>
    <property type="match status" value="1"/>
</dbReference>
<evidence type="ECO:0000313" key="3">
    <source>
        <dbReference type="Proteomes" id="UP000521313"/>
    </source>
</evidence>
<dbReference type="NCBIfam" id="TIGR01509">
    <property type="entry name" value="HAD-SF-IA-v3"/>
    <property type="match status" value="1"/>
</dbReference>
<comment type="caution">
    <text evidence="1">The sequence shown here is derived from an EMBL/GenBank/DDBJ whole genome shotgun (WGS) entry which is preliminary data.</text>
</comment>
<dbReference type="Gene3D" id="1.10.150.240">
    <property type="entry name" value="Putative phosphatase, domain 2"/>
    <property type="match status" value="1"/>
</dbReference>
<dbReference type="Proteomes" id="UP000775500">
    <property type="component" value="Unassembled WGS sequence"/>
</dbReference>
<dbReference type="PANTHER" id="PTHR18901:SF38">
    <property type="entry name" value="PSEUDOURIDINE-5'-PHOSPHATASE"/>
    <property type="match status" value="1"/>
</dbReference>
<accession>A0A7W8FWL7</accession>
<dbReference type="InterPro" id="IPR036412">
    <property type="entry name" value="HAD-like_sf"/>
</dbReference>
<gene>
    <name evidence="2" type="ORF">H5982_08860</name>
    <name evidence="1" type="ORF">HNQ43_000396</name>
</gene>
<dbReference type="GO" id="GO:0016787">
    <property type="term" value="F:hydrolase activity"/>
    <property type="evidence" value="ECO:0007669"/>
    <property type="project" value="UniProtKB-KW"/>
</dbReference>
<dbReference type="Gene3D" id="3.40.50.1000">
    <property type="entry name" value="HAD superfamily/HAD-like"/>
    <property type="match status" value="1"/>
</dbReference>
<protein>
    <submittedName>
        <fullName evidence="2">HAD family phosphatase</fullName>
    </submittedName>
    <submittedName>
        <fullName evidence="1">HAD superfamily hydrolase (TIGR01509 family)</fullName>
    </submittedName>
</protein>
<dbReference type="SFLD" id="SFLDS00003">
    <property type="entry name" value="Haloacid_Dehalogenase"/>
    <property type="match status" value="1"/>
</dbReference>
<dbReference type="SFLD" id="SFLDG01129">
    <property type="entry name" value="C1.5:_HAD__Beta-PGM__Phosphata"/>
    <property type="match status" value="1"/>
</dbReference>
<dbReference type="InterPro" id="IPR023214">
    <property type="entry name" value="HAD_sf"/>
</dbReference>
<dbReference type="SUPFAM" id="SSF56784">
    <property type="entry name" value="HAD-like"/>
    <property type="match status" value="1"/>
</dbReference>
<name>A0A7W8FWL7_9FIRM</name>
<dbReference type="EMBL" id="JACHHD010000003">
    <property type="protein sequence ID" value="MBB5184358.1"/>
    <property type="molecule type" value="Genomic_DNA"/>
</dbReference>
<keyword evidence="4" id="KW-1185">Reference proteome</keyword>
<evidence type="ECO:0000313" key="1">
    <source>
        <dbReference type="EMBL" id="MBB5184358.1"/>
    </source>
</evidence>
<dbReference type="InterPro" id="IPR006439">
    <property type="entry name" value="HAD-SF_hydro_IA"/>
</dbReference>